<dbReference type="SUPFAM" id="SSF116907">
    <property type="entry name" value="Hook domain"/>
    <property type="match status" value="1"/>
</dbReference>
<gene>
    <name evidence="1" type="ORF">GDO81_015506</name>
</gene>
<comment type="caution">
    <text evidence="1">The sequence shown here is derived from an EMBL/GenBank/DDBJ whole genome shotgun (WGS) entry which is preliminary data.</text>
</comment>
<organism evidence="1 2">
    <name type="scientific">Engystomops pustulosus</name>
    <name type="common">Tungara frog</name>
    <name type="synonym">Physalaemus pustulosus</name>
    <dbReference type="NCBI Taxonomy" id="76066"/>
    <lineage>
        <taxon>Eukaryota</taxon>
        <taxon>Metazoa</taxon>
        <taxon>Chordata</taxon>
        <taxon>Craniata</taxon>
        <taxon>Vertebrata</taxon>
        <taxon>Euteleostomi</taxon>
        <taxon>Amphibia</taxon>
        <taxon>Batrachia</taxon>
        <taxon>Anura</taxon>
        <taxon>Neobatrachia</taxon>
        <taxon>Hyloidea</taxon>
        <taxon>Leptodactylidae</taxon>
        <taxon>Leiuperinae</taxon>
        <taxon>Engystomops</taxon>
    </lineage>
</organism>
<dbReference type="InterPro" id="IPR036872">
    <property type="entry name" value="CH_dom_sf"/>
</dbReference>
<proteinExistence type="predicted"/>
<evidence type="ECO:0000313" key="1">
    <source>
        <dbReference type="EMBL" id="KAG8561859.1"/>
    </source>
</evidence>
<dbReference type="Proteomes" id="UP000824782">
    <property type="component" value="Unassembled WGS sequence"/>
</dbReference>
<keyword evidence="2" id="KW-1185">Reference proteome</keyword>
<dbReference type="EMBL" id="WNYA01000007">
    <property type="protein sequence ID" value="KAG8561859.1"/>
    <property type="molecule type" value="Genomic_DNA"/>
</dbReference>
<reference evidence="1" key="1">
    <citation type="thesis" date="2020" institute="ProQuest LLC" country="789 East Eisenhower Parkway, Ann Arbor, MI, USA">
        <title>Comparative Genomics and Chromosome Evolution.</title>
        <authorList>
            <person name="Mudd A.B."/>
        </authorList>
    </citation>
    <scope>NUCLEOTIDE SEQUENCE</scope>
    <source>
        <strain evidence="1">237g6f4</strain>
        <tissue evidence="1">Blood</tissue>
    </source>
</reference>
<accession>A0AAV7AK41</accession>
<dbReference type="Gene3D" id="1.10.418.10">
    <property type="entry name" value="Calponin-like domain"/>
    <property type="match status" value="1"/>
</dbReference>
<sequence>MDITISQLLDLFLESPLVTWVKTVGPCGYENESKLVMYMDLVDGVFLNKIMLQM</sequence>
<protein>
    <submittedName>
        <fullName evidence="1">Uncharacterized protein</fullName>
    </submittedName>
</protein>
<evidence type="ECO:0000313" key="2">
    <source>
        <dbReference type="Proteomes" id="UP000824782"/>
    </source>
</evidence>
<dbReference type="AlphaFoldDB" id="A0AAV7AK41"/>
<name>A0AAV7AK41_ENGPU</name>